<dbReference type="Pfam" id="PF13554">
    <property type="entry name" value="Phage_tail_terminator_5"/>
    <property type="match status" value="1"/>
</dbReference>
<reference evidence="2" key="1">
    <citation type="journal article" date="2020" name="MBio">
        <title>Horizontal gene transfer to a defensive symbiont with a reduced genome amongst a multipartite beetle microbiome.</title>
        <authorList>
            <person name="Waterworth S.C."/>
            <person name="Florez L.V."/>
            <person name="Rees E.R."/>
            <person name="Hertweck C."/>
            <person name="Kaltenpoth M."/>
            <person name="Kwan J.C."/>
        </authorList>
    </citation>
    <scope>NUCLEOTIDE SEQUENCE [LARGE SCALE GENOMIC DNA]</scope>
</reference>
<proteinExistence type="predicted"/>
<dbReference type="InterPro" id="IPR025395">
    <property type="entry name" value="Phage_tail_terminator-like"/>
</dbReference>
<dbReference type="Gene3D" id="3.30.2000.20">
    <property type="match status" value="1"/>
</dbReference>
<name>A0A7V8JMJ9_STEMA</name>
<dbReference type="Proteomes" id="UP000487117">
    <property type="component" value="Unassembled WGS sequence"/>
</dbReference>
<evidence type="ECO:0000313" key="1">
    <source>
        <dbReference type="EMBL" id="KAF1016180.1"/>
    </source>
</evidence>
<comment type="caution">
    <text evidence="1">The sequence shown here is derived from an EMBL/GenBank/DDBJ whole genome shotgun (WGS) entry which is preliminary data.</text>
</comment>
<protein>
    <submittedName>
        <fullName evidence="1">Uncharacterized protein</fullName>
    </submittedName>
</protein>
<gene>
    <name evidence="1" type="ORF">GAK31_01669</name>
</gene>
<organism evidence="1 2">
    <name type="scientific">Stenotrophomonas maltophilia</name>
    <name type="common">Pseudomonas maltophilia</name>
    <name type="synonym">Xanthomonas maltophilia</name>
    <dbReference type="NCBI Taxonomy" id="40324"/>
    <lineage>
        <taxon>Bacteria</taxon>
        <taxon>Pseudomonadati</taxon>
        <taxon>Pseudomonadota</taxon>
        <taxon>Gammaproteobacteria</taxon>
        <taxon>Lysobacterales</taxon>
        <taxon>Lysobacteraceae</taxon>
        <taxon>Stenotrophomonas</taxon>
        <taxon>Stenotrophomonas maltophilia group</taxon>
    </lineage>
</organism>
<evidence type="ECO:0000313" key="2">
    <source>
        <dbReference type="Proteomes" id="UP000487117"/>
    </source>
</evidence>
<accession>A0A7V8JMJ9</accession>
<sequence>MSDTAIYDAFAALVGKFAAAQRLPCSYPGLAFTPPTGKDARWLELQWFPNQTQNYGLANDGPSLLQGFGQLSACYRPGKGIMVGTRITDQIIAAFAKGTAFGGVSVQRRPWTSSLIQDPERIMHPVTIPWRGFVSG</sequence>
<dbReference type="EMBL" id="WNDS01000002">
    <property type="protein sequence ID" value="KAF1016180.1"/>
    <property type="molecule type" value="Genomic_DNA"/>
</dbReference>
<dbReference type="AlphaFoldDB" id="A0A7V8JMJ9"/>